<dbReference type="InterPro" id="IPR051309">
    <property type="entry name" value="ABCF_ATPase"/>
</dbReference>
<protein>
    <submittedName>
        <fullName evidence="5">ABC-F family ATP-binding cassette domain-containing protein</fullName>
    </submittedName>
</protein>
<dbReference type="EMBL" id="JBHSIU010000015">
    <property type="protein sequence ID" value="MFC4999205.1"/>
    <property type="molecule type" value="Genomic_DNA"/>
</dbReference>
<evidence type="ECO:0000256" key="3">
    <source>
        <dbReference type="SAM" id="Coils"/>
    </source>
</evidence>
<dbReference type="InterPro" id="IPR027417">
    <property type="entry name" value="P-loop_NTPase"/>
</dbReference>
<dbReference type="InterPro" id="IPR017871">
    <property type="entry name" value="ABC_transporter-like_CS"/>
</dbReference>
<feature type="domain" description="ABC transporter" evidence="4">
    <location>
        <begin position="288"/>
        <end position="510"/>
    </location>
</feature>
<keyword evidence="3" id="KW-0175">Coiled coil</keyword>
<dbReference type="InterPro" id="IPR032524">
    <property type="entry name" value="ABC_tran_C"/>
</dbReference>
<comment type="caution">
    <text evidence="5">The sequence shown here is derived from an EMBL/GenBank/DDBJ whole genome shotgun (WGS) entry which is preliminary data.</text>
</comment>
<dbReference type="PROSITE" id="PS50893">
    <property type="entry name" value="ABC_TRANSPORTER_2"/>
    <property type="match status" value="2"/>
</dbReference>
<dbReference type="SUPFAM" id="SSF52540">
    <property type="entry name" value="P-loop containing nucleoside triphosphate hydrolases"/>
    <property type="match status" value="2"/>
</dbReference>
<reference evidence="6" key="1">
    <citation type="journal article" date="2019" name="Int. J. Syst. Evol. Microbiol.">
        <title>The Global Catalogue of Microorganisms (GCM) 10K type strain sequencing project: providing services to taxonomists for standard genome sequencing and annotation.</title>
        <authorList>
            <consortium name="The Broad Institute Genomics Platform"/>
            <consortium name="The Broad Institute Genome Sequencing Center for Infectious Disease"/>
            <person name="Wu L."/>
            <person name="Ma J."/>
        </authorList>
    </citation>
    <scope>NUCLEOTIDE SEQUENCE [LARGE SCALE GENOMIC DNA]</scope>
    <source>
        <strain evidence="6">CGMCC 4.7152</strain>
    </source>
</reference>
<dbReference type="PROSITE" id="PS00211">
    <property type="entry name" value="ABC_TRANSPORTER_1"/>
    <property type="match status" value="2"/>
</dbReference>
<dbReference type="PANTHER" id="PTHR42855">
    <property type="entry name" value="ABC TRANSPORTER ATP-BINDING SUBUNIT"/>
    <property type="match status" value="1"/>
</dbReference>
<feature type="coiled-coil region" evidence="3">
    <location>
        <begin position="526"/>
        <end position="591"/>
    </location>
</feature>
<gene>
    <name evidence="5" type="ORF">ACFPIJ_15320</name>
</gene>
<organism evidence="5 6">
    <name type="scientific">Dactylosporangium cerinum</name>
    <dbReference type="NCBI Taxonomy" id="1434730"/>
    <lineage>
        <taxon>Bacteria</taxon>
        <taxon>Bacillati</taxon>
        <taxon>Actinomycetota</taxon>
        <taxon>Actinomycetes</taxon>
        <taxon>Micromonosporales</taxon>
        <taxon>Micromonosporaceae</taxon>
        <taxon>Dactylosporangium</taxon>
    </lineage>
</organism>
<keyword evidence="6" id="KW-1185">Reference proteome</keyword>
<name>A0ABV9VS39_9ACTN</name>
<proteinExistence type="predicted"/>
<evidence type="ECO:0000256" key="2">
    <source>
        <dbReference type="ARBA" id="ARBA00022840"/>
    </source>
</evidence>
<keyword evidence="1" id="KW-0547">Nucleotide-binding</keyword>
<dbReference type="Pfam" id="PF00005">
    <property type="entry name" value="ABC_tran"/>
    <property type="match status" value="2"/>
</dbReference>
<evidence type="ECO:0000313" key="5">
    <source>
        <dbReference type="EMBL" id="MFC4999205.1"/>
    </source>
</evidence>
<keyword evidence="2 5" id="KW-0067">ATP-binding</keyword>
<dbReference type="CDD" id="cd03221">
    <property type="entry name" value="ABCF_EF-3"/>
    <property type="match status" value="2"/>
</dbReference>
<dbReference type="InterPro" id="IPR003439">
    <property type="entry name" value="ABC_transporter-like_ATP-bd"/>
</dbReference>
<dbReference type="RefSeq" id="WP_380115564.1">
    <property type="nucleotide sequence ID" value="NZ_JBHSIU010000015.1"/>
</dbReference>
<dbReference type="Gene3D" id="3.40.50.300">
    <property type="entry name" value="P-loop containing nucleotide triphosphate hydrolases"/>
    <property type="match status" value="2"/>
</dbReference>
<dbReference type="SMART" id="SM00382">
    <property type="entry name" value="AAA"/>
    <property type="match status" value="2"/>
</dbReference>
<accession>A0ABV9VS39</accession>
<sequence>MANIINLDKVGKTYPAGRIFDEVSLGVDDADRIGVVGLNGAGKTTLLRMLTKAEEPDEGRVTHRRDLRVSALPQNLDLPPTATVRDIIIGTAWLPAAFAAEHEWAGDAGVRTVLNGLGMPHLGLDAPVGPMSGGERRRIAIAALLVRPADLLILDEPTNHLDVAGIAWLARHLLQRRGALMVVTHDRWFLDAVCTTTWEVADATVRAYEGGYAAWTLARAERLRVAAEVESRRQNLLRKEIAWLRRGPPARTSKPKFRIDAANALIADVPPARDTVSLQRLAVTRLGKQVYELSKVDLRAGERTLLSEVDWLVGPGDRIAILGANGAGKTTLLRVLAGVRDPDGGRMQRGSTVRAAFLSQELKELPAGLRLLEAVEEVAKRVKLGDRELTASQLAEVFGFSGARVWTPVADLSGGERRRLQLLRLLAAEPNVLLLDEPTNDLDIDTLAALEDLLDSWPGTIVVASHDRYLVERVADVVYGMFGDGHLVHLPGGVDEYLERIAGEGEGFGAGTNPAPALSREKAADLRASDKDARAAKKELSKLERSMDRLTQKEAALHAQLAEHATDYTRITALDAELRAVREEIAQIEEQWLALAEIAG</sequence>
<evidence type="ECO:0000256" key="1">
    <source>
        <dbReference type="ARBA" id="ARBA00022741"/>
    </source>
</evidence>
<dbReference type="PANTHER" id="PTHR42855:SF1">
    <property type="entry name" value="ABC TRANSPORTER DOMAIN-CONTAINING PROTEIN"/>
    <property type="match status" value="1"/>
</dbReference>
<feature type="domain" description="ABC transporter" evidence="4">
    <location>
        <begin position="5"/>
        <end position="227"/>
    </location>
</feature>
<dbReference type="GO" id="GO:0005524">
    <property type="term" value="F:ATP binding"/>
    <property type="evidence" value="ECO:0007669"/>
    <property type="project" value="UniProtKB-KW"/>
</dbReference>
<evidence type="ECO:0000259" key="4">
    <source>
        <dbReference type="PROSITE" id="PS50893"/>
    </source>
</evidence>
<dbReference type="InterPro" id="IPR003593">
    <property type="entry name" value="AAA+_ATPase"/>
</dbReference>
<dbReference type="InterPro" id="IPR037118">
    <property type="entry name" value="Val-tRNA_synth_C_sf"/>
</dbReference>
<dbReference type="Gene3D" id="1.10.287.380">
    <property type="entry name" value="Valyl-tRNA synthetase, C-terminal domain"/>
    <property type="match status" value="1"/>
</dbReference>
<dbReference type="Proteomes" id="UP001595912">
    <property type="component" value="Unassembled WGS sequence"/>
</dbReference>
<dbReference type="Pfam" id="PF16326">
    <property type="entry name" value="ABC_tran_CTD"/>
    <property type="match status" value="1"/>
</dbReference>
<evidence type="ECO:0000313" key="6">
    <source>
        <dbReference type="Proteomes" id="UP001595912"/>
    </source>
</evidence>